<proteinExistence type="predicted"/>
<sequence length="693" mass="80940">MSDNKNALASYVTFRQLFKSNTNEIFSIITKFIEYIIVQRNWQSFRAEEIQKALKDEFEFDFPEAVIKTCLNKSELLTLSHQVYYSADTITNKKDTHIIKYFDEAKRLGEVVISRLNTFILEHEHTVDQNSVIKAFADFIINDDRKNNYSKYISAFILKNKDDDEVRRYIELLSEGCILYTGLNYNADISNSMIWSEPIVICLEQEILFYLAGYNGHVFKKLIEDLVKLINEMNKKAKKYVIKLAYFPDTKTDIQAFFYAAIKKLKNHSYPTVEQAAMNYILLGCNEEADIIEKQSDFFEMLSQYGITEIDISNVTNSELTEYNAIDINLGRELEQQQIPYRYIEHLNNISLLRRGSETTDLKKAKFILLTETRKILSLSQRICSQEPSKNKMPLAFTMGAITRRLWFDLNKGFGGNDIPSSMDIWIKSQLALSTELDESIAEQYRKVKSRFDSGDLDEAGVKRYIVALKENYKTPDEIDSINVDDILFLIKEESIEELQARYVENERELAEIKRENIEIKEYINKKDSLIEKHSEDLFSKDNEIKMLKKQRIDDLHDQLEEVTDKLNDLEKRRASLESCCLRISMFLDFIILLIIGVMIFGIMGLFYRNNEYIRLSIGVDNYMAIQVTVSTLIPIGGALLNKHLSYIDWYNRLSQKLVNCCFYKKISNINQEISKLQLKKRKINEKIKELKV</sequence>
<dbReference type="AlphaFoldDB" id="W1YL91"/>
<keyword evidence="2" id="KW-0812">Transmembrane</keyword>
<reference evidence="3" key="1">
    <citation type="submission" date="2013-12" db="EMBL/GenBank/DDBJ databases">
        <title>A Varibaculum cambriense genome reconstructed from a premature infant gut community with otherwise low bacterial novelty that shifts toward anaerobic metabolism during the third week of life.</title>
        <authorList>
            <person name="Brown C.T."/>
            <person name="Sharon I."/>
            <person name="Thomas B.C."/>
            <person name="Castelle C.J."/>
            <person name="Morowitz M.J."/>
            <person name="Banfield J.F."/>
        </authorList>
    </citation>
    <scope>NUCLEOTIDE SEQUENCE</scope>
</reference>
<dbReference type="EMBL" id="AZMM01002760">
    <property type="protein sequence ID" value="ETJ43242.1"/>
    <property type="molecule type" value="Genomic_DNA"/>
</dbReference>
<protein>
    <submittedName>
        <fullName evidence="3">Uncharacterized protein</fullName>
    </submittedName>
</protein>
<organism evidence="3">
    <name type="scientific">human gut metagenome</name>
    <dbReference type="NCBI Taxonomy" id="408170"/>
    <lineage>
        <taxon>unclassified sequences</taxon>
        <taxon>metagenomes</taxon>
        <taxon>organismal metagenomes</taxon>
    </lineage>
</organism>
<feature type="coiled-coil region" evidence="1">
    <location>
        <begin position="496"/>
        <end position="580"/>
    </location>
</feature>
<keyword evidence="2" id="KW-0472">Membrane</keyword>
<evidence type="ECO:0000256" key="2">
    <source>
        <dbReference type="SAM" id="Phobius"/>
    </source>
</evidence>
<gene>
    <name evidence="3" type="ORF">Q604_UNBC02760G0002</name>
</gene>
<evidence type="ECO:0000313" key="3">
    <source>
        <dbReference type="EMBL" id="ETJ43242.1"/>
    </source>
</evidence>
<keyword evidence="2" id="KW-1133">Transmembrane helix</keyword>
<keyword evidence="1" id="KW-0175">Coiled coil</keyword>
<name>W1YL91_9ZZZZ</name>
<feature type="transmembrane region" description="Helical" evidence="2">
    <location>
        <begin position="586"/>
        <end position="608"/>
    </location>
</feature>
<accession>W1YL91</accession>
<evidence type="ECO:0000256" key="1">
    <source>
        <dbReference type="SAM" id="Coils"/>
    </source>
</evidence>
<comment type="caution">
    <text evidence="3">The sequence shown here is derived from an EMBL/GenBank/DDBJ whole genome shotgun (WGS) entry which is preliminary data.</text>
</comment>